<evidence type="ECO:0000256" key="1">
    <source>
        <dbReference type="SAM" id="Phobius"/>
    </source>
</evidence>
<proteinExistence type="predicted"/>
<keyword evidence="3" id="KW-1185">Reference proteome</keyword>
<feature type="transmembrane region" description="Helical" evidence="1">
    <location>
        <begin position="265"/>
        <end position="289"/>
    </location>
</feature>
<evidence type="ECO:0000313" key="3">
    <source>
        <dbReference type="Proteomes" id="UP000694918"/>
    </source>
</evidence>
<dbReference type="InterPro" id="IPR025315">
    <property type="entry name" value="DUF4220"/>
</dbReference>
<dbReference type="AlphaFoldDB" id="A0AAJ6XPE0"/>
<dbReference type="PANTHER" id="PTHR31325">
    <property type="entry name" value="OS01G0798800 PROTEIN-RELATED"/>
    <property type="match status" value="1"/>
</dbReference>
<dbReference type="Pfam" id="PF13968">
    <property type="entry name" value="DUF4220"/>
    <property type="match status" value="1"/>
</dbReference>
<feature type="transmembrane region" description="Helical" evidence="1">
    <location>
        <begin position="143"/>
        <end position="162"/>
    </location>
</feature>
<keyword evidence="1" id="KW-1133">Transmembrane helix</keyword>
<feature type="transmembrane region" description="Helical" evidence="1">
    <location>
        <begin position="118"/>
        <end position="137"/>
    </location>
</feature>
<dbReference type="RefSeq" id="XP_011025974.1">
    <property type="nucleotide sequence ID" value="XM_011027672.1"/>
</dbReference>
<feature type="transmembrane region" description="Helical" evidence="1">
    <location>
        <begin position="92"/>
        <end position="111"/>
    </location>
</feature>
<sequence>MIMLKKLPEEVLNLWNKWEIRGMLLVSLLLQIILIIFGSRRKYIARSWVRIFVWCAYLSADLVATVALGILSRSQGDSAGDGSNKANNLIQAFWAPFLLLHLGGPDTINAYSIEDNELWLRHFLGLAVQVGVALQVFSRSCGSGILAFIAIPMLIVGIIKYAERTWVLRSSCSKSLKNTILSKFRPFYPLRAPETLQRALGGNYLRQAYTFFDISMFMMQDLVPGILALMNSQLLITSNSADDAFKVIEVELGLIYDMLYTKAPLIYSLVGIILRSISFLLFFTAFITFQVMIDKHAYSTIDIAITYVLFAGSAFHEIYAFSCLVFSDWTMIWLIDGGGNALTRAIYSLIRKLTRSKRWSRSIAQHNLISFCIENKPLKYCLELLGILEMTRQVYVNREDMNVGLRNSIFEHLQKKCEKIKENFNFIDTNFRRIIIDERGDGVLEREGQLHDFKWCTTEVEFSRSLLVWHLATDICYFADNDAINNVPSDCETSKCLSEYLMYLLVARPNMLPKGIGDIEKGYLDTCQDLALLGKVIETGKKALSKKDVVDTILLDIESYTAAESDFLSDWRTTKSVLDGGYWLARQLRSLGLEKRWKMINEVWIEMLCYAAAHCPWKEHTQQLRRGGELLTHVSFLMLHLGLSEQYEYFRFEDVQVLVVGI</sequence>
<name>A0AAJ6XPE0_POPEU</name>
<protein>
    <submittedName>
        <fullName evidence="4">Uncharacterized protein LOC105126715</fullName>
    </submittedName>
</protein>
<evidence type="ECO:0000313" key="4">
    <source>
        <dbReference type="RefSeq" id="XP_011025974.1"/>
    </source>
</evidence>
<feature type="transmembrane region" description="Helical" evidence="1">
    <location>
        <begin position="51"/>
        <end position="72"/>
    </location>
</feature>
<dbReference type="KEGG" id="peu:105126715"/>
<evidence type="ECO:0000259" key="2">
    <source>
        <dbReference type="Pfam" id="PF13968"/>
    </source>
</evidence>
<gene>
    <name evidence="4" type="primary">LOC105126715</name>
</gene>
<keyword evidence="1" id="KW-0812">Transmembrane</keyword>
<feature type="transmembrane region" description="Helical" evidence="1">
    <location>
        <begin position="301"/>
        <end position="319"/>
    </location>
</feature>
<dbReference type="Proteomes" id="UP000694918">
    <property type="component" value="Unplaced"/>
</dbReference>
<dbReference type="GeneID" id="105126715"/>
<feature type="domain" description="DUF4220" evidence="2">
    <location>
        <begin position="54"/>
        <end position="371"/>
    </location>
</feature>
<feature type="transmembrane region" description="Helical" evidence="1">
    <location>
        <begin position="20"/>
        <end position="39"/>
    </location>
</feature>
<reference evidence="4" key="1">
    <citation type="submission" date="2025-08" db="UniProtKB">
        <authorList>
            <consortium name="RefSeq"/>
        </authorList>
    </citation>
    <scope>IDENTIFICATION</scope>
</reference>
<accession>A0AAJ6XPE0</accession>
<dbReference type="InterPro" id="IPR007658">
    <property type="entry name" value="DUF594"/>
</dbReference>
<dbReference type="Pfam" id="PF04578">
    <property type="entry name" value="DUF594"/>
    <property type="match status" value="1"/>
</dbReference>
<keyword evidence="1" id="KW-0472">Membrane</keyword>
<organism evidence="3 4">
    <name type="scientific">Populus euphratica</name>
    <name type="common">Euphrates poplar</name>
    <dbReference type="NCBI Taxonomy" id="75702"/>
    <lineage>
        <taxon>Eukaryota</taxon>
        <taxon>Viridiplantae</taxon>
        <taxon>Streptophyta</taxon>
        <taxon>Embryophyta</taxon>
        <taxon>Tracheophyta</taxon>
        <taxon>Spermatophyta</taxon>
        <taxon>Magnoliopsida</taxon>
        <taxon>eudicotyledons</taxon>
        <taxon>Gunneridae</taxon>
        <taxon>Pentapetalae</taxon>
        <taxon>rosids</taxon>
        <taxon>fabids</taxon>
        <taxon>Malpighiales</taxon>
        <taxon>Salicaceae</taxon>
        <taxon>Saliceae</taxon>
        <taxon>Populus</taxon>
    </lineage>
</organism>